<dbReference type="Pfam" id="PF00109">
    <property type="entry name" value="ketoacyl-synt"/>
    <property type="match status" value="1"/>
</dbReference>
<dbReference type="Gene3D" id="3.40.47.10">
    <property type="match status" value="1"/>
</dbReference>
<keyword evidence="2" id="KW-1185">Reference proteome</keyword>
<reference evidence="1 2" key="1">
    <citation type="submission" date="2024-06" db="EMBL/GenBank/DDBJ databases">
        <authorList>
            <person name="Li F."/>
        </authorList>
    </citation>
    <scope>NUCLEOTIDE SEQUENCE [LARGE SCALE GENOMIC DNA]</scope>
    <source>
        <strain evidence="1 2">GXAS 311</strain>
    </source>
</reference>
<dbReference type="EMBL" id="JBEVCJ010000009">
    <property type="protein sequence ID" value="MET1255382.1"/>
    <property type="molecule type" value="Genomic_DNA"/>
</dbReference>
<evidence type="ECO:0000313" key="2">
    <source>
        <dbReference type="Proteomes" id="UP001548189"/>
    </source>
</evidence>
<dbReference type="InterPro" id="IPR014031">
    <property type="entry name" value="Ketoacyl_synth_C"/>
</dbReference>
<organism evidence="1 2">
    <name type="scientific">Aliikangiella maris</name>
    <dbReference type="NCBI Taxonomy" id="3162458"/>
    <lineage>
        <taxon>Bacteria</taxon>
        <taxon>Pseudomonadati</taxon>
        <taxon>Pseudomonadota</taxon>
        <taxon>Gammaproteobacteria</taxon>
        <taxon>Oceanospirillales</taxon>
        <taxon>Pleioneaceae</taxon>
        <taxon>Aliikangiella</taxon>
    </lineage>
</organism>
<dbReference type="PROSITE" id="PS52004">
    <property type="entry name" value="KS3_2"/>
    <property type="match status" value="1"/>
</dbReference>
<accession>A0ABV2BUX8</accession>
<dbReference type="SMART" id="SM00825">
    <property type="entry name" value="PKS_KS"/>
    <property type="match status" value="1"/>
</dbReference>
<dbReference type="PANTHER" id="PTHR11712">
    <property type="entry name" value="POLYKETIDE SYNTHASE-RELATED"/>
    <property type="match status" value="1"/>
</dbReference>
<dbReference type="InterPro" id="IPR020841">
    <property type="entry name" value="PKS_Beta-ketoAc_synthase_dom"/>
</dbReference>
<proteinExistence type="predicted"/>
<dbReference type="SUPFAM" id="SSF53901">
    <property type="entry name" value="Thiolase-like"/>
    <property type="match status" value="2"/>
</dbReference>
<dbReference type="InterPro" id="IPR000794">
    <property type="entry name" value="Beta-ketoacyl_synthase"/>
</dbReference>
<protein>
    <submittedName>
        <fullName evidence="1">Beta-ketoacyl synthase N-terminal-like domain-containing protein</fullName>
    </submittedName>
</protein>
<gene>
    <name evidence="1" type="ORF">ABVT43_09615</name>
</gene>
<dbReference type="InterPro" id="IPR016039">
    <property type="entry name" value="Thiolase-like"/>
</dbReference>
<sequence length="375" mass="40237">MSIGITGLAVKCCIGSNADEFYDALCQHKDGNAPLKSFDANKFNSQHAYEIDDRVDGEDRPYRASEWLQQAIEAAIEQSNIDLSGKRCAIFVGTGLRELRSVELWHNKKVPVTLDRLHFAKAVTENLPKDIPVYTFCNACSASNFALGMAKDMIESGELDCAIAAGTDSITESMFGLLDRVNPMNPQVLRSFNQDRRGVIMGEGAAAVVLEKDPTSKPQAWLKGVGFSCDAYQDTAPEENGLVRAMNDASKCSGVSANEIDALFVHGTGTILNDEVELAATGQYFADRTRDLYVTGVKPNIGHTSGASGLISVITAIKSMQNNQVPPIFGLSDPIEGAPQIKLLAENLPAESVNNVQVNAFGFGGVNAVAVVSRS</sequence>
<dbReference type="Pfam" id="PF02801">
    <property type="entry name" value="Ketoacyl-synt_C"/>
    <property type="match status" value="1"/>
</dbReference>
<dbReference type="Proteomes" id="UP001548189">
    <property type="component" value="Unassembled WGS sequence"/>
</dbReference>
<evidence type="ECO:0000313" key="1">
    <source>
        <dbReference type="EMBL" id="MET1255382.1"/>
    </source>
</evidence>
<dbReference type="PANTHER" id="PTHR11712:SF336">
    <property type="entry name" value="3-OXOACYL-[ACYL-CARRIER-PROTEIN] SYNTHASE, MITOCHONDRIAL"/>
    <property type="match status" value="1"/>
</dbReference>
<comment type="caution">
    <text evidence="1">The sequence shown here is derived from an EMBL/GenBank/DDBJ whole genome shotgun (WGS) entry which is preliminary data.</text>
</comment>
<dbReference type="InterPro" id="IPR014030">
    <property type="entry name" value="Ketoacyl_synth_N"/>
</dbReference>
<name>A0ABV2BUX8_9GAMM</name>